<dbReference type="Proteomes" id="UP000228596">
    <property type="component" value="Unassembled WGS sequence"/>
</dbReference>
<organism evidence="5 6">
    <name type="scientific">Candidatus Berkelbacteria bacterium CG10_big_fil_rev_8_21_14_0_10_41_12</name>
    <dbReference type="NCBI Taxonomy" id="1974513"/>
    <lineage>
        <taxon>Bacteria</taxon>
        <taxon>Candidatus Berkelbacteria</taxon>
    </lineage>
</organism>
<name>A0A2M6WW82_9BACT</name>
<dbReference type="GO" id="GO:0006508">
    <property type="term" value="P:proteolysis"/>
    <property type="evidence" value="ECO:0007669"/>
    <property type="project" value="InterPro"/>
</dbReference>
<evidence type="ECO:0000256" key="2">
    <source>
        <dbReference type="RuleBase" id="RU004447"/>
    </source>
</evidence>
<dbReference type="EMBL" id="PEZV01000040">
    <property type="protein sequence ID" value="PIT97064.1"/>
    <property type="molecule type" value="Genomic_DNA"/>
</dbReference>
<dbReference type="Pfam" id="PF05193">
    <property type="entry name" value="Peptidase_M16_C"/>
    <property type="match status" value="1"/>
</dbReference>
<feature type="domain" description="Peptidase M16 C-terminal" evidence="4">
    <location>
        <begin position="168"/>
        <end position="343"/>
    </location>
</feature>
<dbReference type="PANTHER" id="PTHR11851:SF49">
    <property type="entry name" value="MITOCHONDRIAL-PROCESSING PEPTIDASE SUBUNIT ALPHA"/>
    <property type="match status" value="1"/>
</dbReference>
<dbReference type="SUPFAM" id="SSF63411">
    <property type="entry name" value="LuxS/MPP-like metallohydrolase"/>
    <property type="match status" value="2"/>
</dbReference>
<accession>A0A2M6WW82</accession>
<dbReference type="Pfam" id="PF00675">
    <property type="entry name" value="Peptidase_M16"/>
    <property type="match status" value="1"/>
</dbReference>
<dbReference type="InterPro" id="IPR011249">
    <property type="entry name" value="Metalloenz_LuxS/M16"/>
</dbReference>
<dbReference type="PROSITE" id="PS00143">
    <property type="entry name" value="INSULINASE"/>
    <property type="match status" value="1"/>
</dbReference>
<proteinExistence type="inferred from homology"/>
<evidence type="ECO:0000256" key="1">
    <source>
        <dbReference type="ARBA" id="ARBA00007261"/>
    </source>
</evidence>
<protein>
    <recommendedName>
        <fullName evidence="7">Peptidase M16</fullName>
    </recommendedName>
</protein>
<evidence type="ECO:0008006" key="7">
    <source>
        <dbReference type="Google" id="ProtNLM"/>
    </source>
</evidence>
<dbReference type="InterPro" id="IPR007863">
    <property type="entry name" value="Peptidase_M16_C"/>
</dbReference>
<comment type="caution">
    <text evidence="5">The sequence shown here is derived from an EMBL/GenBank/DDBJ whole genome shotgun (WGS) entry which is preliminary data.</text>
</comment>
<dbReference type="InterPro" id="IPR050361">
    <property type="entry name" value="MPP/UQCRC_Complex"/>
</dbReference>
<dbReference type="Gene3D" id="3.30.830.10">
    <property type="entry name" value="Metalloenzyme, LuxS/M16 peptidase-like"/>
    <property type="match status" value="2"/>
</dbReference>
<dbReference type="InterPro" id="IPR011765">
    <property type="entry name" value="Pept_M16_N"/>
</dbReference>
<dbReference type="PANTHER" id="PTHR11851">
    <property type="entry name" value="METALLOPROTEASE"/>
    <property type="match status" value="1"/>
</dbReference>
<gene>
    <name evidence="5" type="ORF">COT77_03490</name>
</gene>
<reference evidence="6" key="1">
    <citation type="submission" date="2017-09" db="EMBL/GenBank/DDBJ databases">
        <title>Depth-based differentiation of microbial function through sediment-hosted aquifers and enrichment of novel symbionts in the deep terrestrial subsurface.</title>
        <authorList>
            <person name="Probst A.J."/>
            <person name="Ladd B."/>
            <person name="Jarett J.K."/>
            <person name="Geller-Mcgrath D.E."/>
            <person name="Sieber C.M.K."/>
            <person name="Emerson J.B."/>
            <person name="Anantharaman K."/>
            <person name="Thomas B.C."/>
            <person name="Malmstrom R."/>
            <person name="Stieglmeier M."/>
            <person name="Klingl A."/>
            <person name="Woyke T."/>
            <person name="Ryan C.M."/>
            <person name="Banfield J.F."/>
        </authorList>
    </citation>
    <scope>NUCLEOTIDE SEQUENCE [LARGE SCALE GENOMIC DNA]</scope>
</reference>
<evidence type="ECO:0000259" key="4">
    <source>
        <dbReference type="Pfam" id="PF05193"/>
    </source>
</evidence>
<sequence length="423" mass="47403">MINYKIKKLPNGICLVTAPLPASEAVTILILVGVGGRYEKAQQNGISHFLEHLFFKGSKQNPSPYELSKKIDGLGASANAFTGEEYTGFYIQSDANDFEKSLGIISDLFLNPIFAAKEIEREKGVILEEANMRHDVPQYFVQVLAQKQMFGNSSLGQDLVGKPETIKSISRNDILDYFGNYSPKSTVIIITGNPKKFNWTGLAAKIFSQKSPSVKPKFAKIEKIKIATPISSETRKVDQAHFVLSTITYPKSHPNRYIVSLIATILAGGMSSRLFREIREKRGWAYYIKSDLSAYWDTGMIQFSAGVKQDKLTDSLKIITREIEKLKTKGPDSDELQRAKRNLRGHLALGLEDSFEIASFLAEELLYSDKVRQPEEIINGWQKVSKQDIQKVCQEVFQSDRMGLSVISSKVATELKKTIDLSK</sequence>
<dbReference type="GO" id="GO:0046872">
    <property type="term" value="F:metal ion binding"/>
    <property type="evidence" value="ECO:0007669"/>
    <property type="project" value="InterPro"/>
</dbReference>
<comment type="similarity">
    <text evidence="1 2">Belongs to the peptidase M16 family.</text>
</comment>
<evidence type="ECO:0000313" key="6">
    <source>
        <dbReference type="Proteomes" id="UP000228596"/>
    </source>
</evidence>
<dbReference type="GO" id="GO:0004222">
    <property type="term" value="F:metalloendopeptidase activity"/>
    <property type="evidence" value="ECO:0007669"/>
    <property type="project" value="InterPro"/>
</dbReference>
<dbReference type="InterPro" id="IPR001431">
    <property type="entry name" value="Pept_M16_Zn_BS"/>
</dbReference>
<feature type="domain" description="Peptidase M16 N-terminal" evidence="3">
    <location>
        <begin position="21"/>
        <end position="160"/>
    </location>
</feature>
<evidence type="ECO:0000259" key="3">
    <source>
        <dbReference type="Pfam" id="PF00675"/>
    </source>
</evidence>
<evidence type="ECO:0000313" key="5">
    <source>
        <dbReference type="EMBL" id="PIT97064.1"/>
    </source>
</evidence>
<dbReference type="AlphaFoldDB" id="A0A2M6WW82"/>